<reference evidence="4" key="1">
    <citation type="journal article" date="2014" name="Nat. Genet.">
        <title>A reference genome for common bean and genome-wide analysis of dual domestications.</title>
        <authorList>
            <person name="Schmutz J."/>
            <person name="McClean P.E."/>
            <person name="Mamidi S."/>
            <person name="Wu G.A."/>
            <person name="Cannon S.B."/>
            <person name="Grimwood J."/>
            <person name="Jenkins J."/>
            <person name="Shu S."/>
            <person name="Song Q."/>
            <person name="Chavarro C."/>
            <person name="Torres-Torres M."/>
            <person name="Geffroy V."/>
            <person name="Moghaddam S.M."/>
            <person name="Gao D."/>
            <person name="Abernathy B."/>
            <person name="Barry K."/>
            <person name="Blair M."/>
            <person name="Brick M.A."/>
            <person name="Chovatia M."/>
            <person name="Gepts P."/>
            <person name="Goodstein D.M."/>
            <person name="Gonzales M."/>
            <person name="Hellsten U."/>
            <person name="Hyten D.L."/>
            <person name="Jia G."/>
            <person name="Kelly J.D."/>
            <person name="Kudrna D."/>
            <person name="Lee R."/>
            <person name="Richard M.M."/>
            <person name="Miklas P.N."/>
            <person name="Osorno J.M."/>
            <person name="Rodrigues J."/>
            <person name="Thareau V."/>
            <person name="Urrea C.A."/>
            <person name="Wang M."/>
            <person name="Yu Y."/>
            <person name="Zhang M."/>
            <person name="Wing R.A."/>
            <person name="Cregan P.B."/>
            <person name="Rokhsar D.S."/>
            <person name="Jackson S.A."/>
        </authorList>
    </citation>
    <scope>NUCLEOTIDE SEQUENCE [LARGE SCALE GENOMIC DNA]</scope>
    <source>
        <strain evidence="4">cv. G19833</strain>
    </source>
</reference>
<dbReference type="Proteomes" id="UP000000226">
    <property type="component" value="Chromosome 6"/>
</dbReference>
<evidence type="ECO:0000313" key="4">
    <source>
        <dbReference type="Proteomes" id="UP000000226"/>
    </source>
</evidence>
<dbReference type="InterPro" id="IPR036322">
    <property type="entry name" value="WD40_repeat_dom_sf"/>
</dbReference>
<dbReference type="Pfam" id="PF00400">
    <property type="entry name" value="WD40"/>
    <property type="match status" value="3"/>
</dbReference>
<evidence type="ECO:0000256" key="2">
    <source>
        <dbReference type="SAM" id="MobiDB-lite"/>
    </source>
</evidence>
<dbReference type="SUPFAM" id="SSF50978">
    <property type="entry name" value="WD40 repeat-like"/>
    <property type="match status" value="1"/>
</dbReference>
<dbReference type="InterPro" id="IPR015943">
    <property type="entry name" value="WD40/YVTN_repeat-like_dom_sf"/>
</dbReference>
<dbReference type="Gene3D" id="2.130.10.10">
    <property type="entry name" value="YVTN repeat-like/Quinoprotein amine dehydrogenase"/>
    <property type="match status" value="1"/>
</dbReference>
<feature type="compositionally biased region" description="Basic and acidic residues" evidence="2">
    <location>
        <begin position="425"/>
        <end position="438"/>
    </location>
</feature>
<gene>
    <name evidence="3" type="ORF">PHAVU_006G119200g</name>
</gene>
<dbReference type="EMBL" id="CM002293">
    <property type="protein sequence ID" value="ESW19373.1"/>
    <property type="molecule type" value="Genomic_DNA"/>
</dbReference>
<dbReference type="OMA" id="DAFACAW"/>
<dbReference type="SMR" id="V7BQS8"/>
<dbReference type="Gramene" id="ESW19373">
    <property type="protein sequence ID" value="ESW19373"/>
    <property type="gene ID" value="PHAVU_006G119200g"/>
</dbReference>
<feature type="region of interest" description="Disordered" evidence="2">
    <location>
        <begin position="406"/>
        <end position="438"/>
    </location>
</feature>
<name>V7BQS8_PHAVU</name>
<dbReference type="AlphaFoldDB" id="V7BQS8"/>
<protein>
    <submittedName>
        <fullName evidence="3">Uncharacterized protein</fullName>
    </submittedName>
</protein>
<proteinExistence type="predicted"/>
<keyword evidence="4" id="KW-1185">Reference proteome</keyword>
<dbReference type="eggNOG" id="ENOG502QPI7">
    <property type="taxonomic scope" value="Eukaryota"/>
</dbReference>
<dbReference type="PANTHER" id="PTHR43991">
    <property type="entry name" value="WD REPEAT PROTEIN (AFU_ORTHOLOGUE AFUA_8G05640)-RELATED"/>
    <property type="match status" value="1"/>
</dbReference>
<accession>V7BQS8</accession>
<keyword evidence="1" id="KW-0853">WD repeat</keyword>
<dbReference type="PROSITE" id="PS50082">
    <property type="entry name" value="WD_REPEATS_2"/>
    <property type="match status" value="1"/>
</dbReference>
<dbReference type="PANTHER" id="PTHR43991:SF42">
    <property type="entry name" value="TRANSCRIPTION FACTOR WD40-LIKE FAMILY-RELATED"/>
    <property type="match status" value="1"/>
</dbReference>
<organism evidence="3 4">
    <name type="scientific">Phaseolus vulgaris</name>
    <name type="common">Kidney bean</name>
    <name type="synonym">French bean</name>
    <dbReference type="NCBI Taxonomy" id="3885"/>
    <lineage>
        <taxon>Eukaryota</taxon>
        <taxon>Viridiplantae</taxon>
        <taxon>Streptophyta</taxon>
        <taxon>Embryophyta</taxon>
        <taxon>Tracheophyta</taxon>
        <taxon>Spermatophyta</taxon>
        <taxon>Magnoliopsida</taxon>
        <taxon>eudicotyledons</taxon>
        <taxon>Gunneridae</taxon>
        <taxon>Pentapetalae</taxon>
        <taxon>rosids</taxon>
        <taxon>fabids</taxon>
        <taxon>Fabales</taxon>
        <taxon>Fabaceae</taxon>
        <taxon>Papilionoideae</taxon>
        <taxon>50 kb inversion clade</taxon>
        <taxon>NPAAA clade</taxon>
        <taxon>indigoferoid/millettioid clade</taxon>
        <taxon>Phaseoleae</taxon>
        <taxon>Phaseolus</taxon>
    </lineage>
</organism>
<evidence type="ECO:0000256" key="1">
    <source>
        <dbReference type="PROSITE-ProRule" id="PRU00221"/>
    </source>
</evidence>
<dbReference type="STRING" id="3885.V7BQS8"/>
<dbReference type="SMART" id="SM00320">
    <property type="entry name" value="WD40"/>
    <property type="match status" value="3"/>
</dbReference>
<dbReference type="InterPro" id="IPR001680">
    <property type="entry name" value="WD40_rpt"/>
</dbReference>
<evidence type="ECO:0000313" key="3">
    <source>
        <dbReference type="EMBL" id="ESW19373.1"/>
    </source>
</evidence>
<sequence>MPIQVNNEAVRRMILSSCETSAEEHAREWERKDIQGISWDLTDCSRERFRKYRLRHLLSTEKVPLKEDCKETKTGAKYYSFAKYDCCSMSTEQYYEDTYNAGMVWSTSKDDVYLGTRYQIGHCPALTSQNTTILDLEGHVAPSELHPGNHMGGFYMTQISAMTIRDKLLIVGGTEGQLICKLLDRPGVSFCVPPSCEPQGKINAIDIYNHRSGAVHFMTSGQNCSVKDFDAETFQFCSDFRFPWPVNHVSWSPDGKMFVAVGDDPQGKLVDAKSGMIIDSVSGHFGYTCSSAWYPNNEYNFATGNQDRTCRIWDARNLSTSVHVLEGNVRAITSICFTSDGEFMAMGEDLDYVHVYHVIDEFETKQEIDIFGHVSGLSFSPDTNSLFIGVSMDSFPTHLKFSRCCEADSDSDSNSNSDSDSDSDSDSKSDSKFDSDYS</sequence>
<feature type="repeat" description="WD" evidence="1">
    <location>
        <begin position="281"/>
        <end position="323"/>
    </location>
</feature>
<dbReference type="OrthoDB" id="20669at2759"/>